<keyword evidence="2 5" id="KW-0689">Ribosomal protein</keyword>
<dbReference type="GO" id="GO:1990904">
    <property type="term" value="C:ribonucleoprotein complex"/>
    <property type="evidence" value="ECO:0007669"/>
    <property type="project" value="UniProtKB-KW"/>
</dbReference>
<dbReference type="NCBIfam" id="TIGR01030">
    <property type="entry name" value="rpmH_bact"/>
    <property type="match status" value="1"/>
</dbReference>
<evidence type="ECO:0000256" key="1">
    <source>
        <dbReference type="ARBA" id="ARBA00010111"/>
    </source>
</evidence>
<dbReference type="HAMAP" id="MF_00391">
    <property type="entry name" value="Ribosomal_bL34"/>
    <property type="match status" value="1"/>
</dbReference>
<keyword evidence="8" id="KW-1185">Reference proteome</keyword>
<dbReference type="FunCoup" id="D4H192">
    <property type="interactions" value="374"/>
</dbReference>
<comment type="similarity">
    <text evidence="1 5">Belongs to the bacterial ribosomal protein bL34 family.</text>
</comment>
<dbReference type="GO" id="GO:0005840">
    <property type="term" value="C:ribosome"/>
    <property type="evidence" value="ECO:0007669"/>
    <property type="project" value="UniProtKB-KW"/>
</dbReference>
<dbReference type="Proteomes" id="UP000002012">
    <property type="component" value="Chromosome"/>
</dbReference>
<gene>
    <name evidence="5" type="primary">rpmH</name>
    <name evidence="7" type="ordered locus">Dacet_0033</name>
</gene>
<dbReference type="InParanoid" id="D4H192"/>
<name>D4H192_DENA2</name>
<dbReference type="InterPro" id="IPR000271">
    <property type="entry name" value="Ribosomal_bL34"/>
</dbReference>
<proteinExistence type="inferred from homology"/>
<keyword evidence="3 5" id="KW-0687">Ribonucleoprotein</keyword>
<dbReference type="STRING" id="522772.Dacet_0033"/>
<dbReference type="GO" id="GO:0006412">
    <property type="term" value="P:translation"/>
    <property type="evidence" value="ECO:0007669"/>
    <property type="project" value="UniProtKB-UniRule"/>
</dbReference>
<evidence type="ECO:0000256" key="4">
    <source>
        <dbReference type="ARBA" id="ARBA00035177"/>
    </source>
</evidence>
<dbReference type="GO" id="GO:0003735">
    <property type="term" value="F:structural constituent of ribosome"/>
    <property type="evidence" value="ECO:0007669"/>
    <property type="project" value="InterPro"/>
</dbReference>
<dbReference type="PANTHER" id="PTHR14503:SF4">
    <property type="entry name" value="LARGE RIBOSOMAL SUBUNIT PROTEIN BL34M"/>
    <property type="match status" value="1"/>
</dbReference>
<feature type="region of interest" description="Disordered" evidence="6">
    <location>
        <begin position="1"/>
        <end position="47"/>
    </location>
</feature>
<evidence type="ECO:0000256" key="3">
    <source>
        <dbReference type="ARBA" id="ARBA00023274"/>
    </source>
</evidence>
<evidence type="ECO:0000313" key="7">
    <source>
        <dbReference type="EMBL" id="ADD66840.1"/>
    </source>
</evidence>
<accession>D4H192</accession>
<dbReference type="Pfam" id="PF00468">
    <property type="entry name" value="Ribosomal_L34"/>
    <property type="match status" value="1"/>
</dbReference>
<sequence>MAQMLTMKKPSNTKRKRKHGFRARMKTRGGKLAIARRRAKGRKRLTV</sequence>
<evidence type="ECO:0000256" key="2">
    <source>
        <dbReference type="ARBA" id="ARBA00022980"/>
    </source>
</evidence>
<dbReference type="EMBL" id="CP001968">
    <property type="protein sequence ID" value="ADD66840.1"/>
    <property type="molecule type" value="Genomic_DNA"/>
</dbReference>
<evidence type="ECO:0000256" key="5">
    <source>
        <dbReference type="HAMAP-Rule" id="MF_00391"/>
    </source>
</evidence>
<dbReference type="HOGENOM" id="CLU_129938_3_0_0"/>
<feature type="compositionally biased region" description="Basic residues" evidence="6">
    <location>
        <begin position="11"/>
        <end position="47"/>
    </location>
</feature>
<protein>
    <recommendedName>
        <fullName evidence="4 5">Large ribosomal subunit protein bL34</fullName>
    </recommendedName>
</protein>
<dbReference type="PANTHER" id="PTHR14503">
    <property type="entry name" value="MITOCHONDRIAL RIBOSOMAL PROTEIN 34 FAMILY MEMBER"/>
    <property type="match status" value="1"/>
</dbReference>
<reference evidence="7 8" key="1">
    <citation type="journal article" date="2010" name="Stand. Genomic Sci.">
        <title>Complete genome sequence of Denitrovibrio acetiphilus type strain (N2460).</title>
        <authorList>
            <person name="Kiss H."/>
            <person name="Lang E."/>
            <person name="Lapidus A."/>
            <person name="Copeland A."/>
            <person name="Nolan M."/>
            <person name="Glavina Del Rio T."/>
            <person name="Chen F."/>
            <person name="Lucas S."/>
            <person name="Tice H."/>
            <person name="Cheng J.F."/>
            <person name="Han C."/>
            <person name="Goodwin L."/>
            <person name="Pitluck S."/>
            <person name="Liolios K."/>
            <person name="Pati A."/>
            <person name="Ivanova N."/>
            <person name="Mavromatis K."/>
            <person name="Chen A."/>
            <person name="Palaniappan K."/>
            <person name="Land M."/>
            <person name="Hauser L."/>
            <person name="Chang Y.J."/>
            <person name="Jeffries C.D."/>
            <person name="Detter J.C."/>
            <person name="Brettin T."/>
            <person name="Spring S."/>
            <person name="Rohde M."/>
            <person name="Goker M."/>
            <person name="Woyke T."/>
            <person name="Bristow J."/>
            <person name="Eisen J.A."/>
            <person name="Markowitz V."/>
            <person name="Hugenholtz P."/>
            <person name="Kyrpides N.C."/>
            <person name="Klenk H.P."/>
        </authorList>
    </citation>
    <scope>NUCLEOTIDE SEQUENCE [LARGE SCALE GENOMIC DNA]</scope>
    <source>
        <strain evidence="8">DSM 12809 / NBRC 114555 / N2460</strain>
    </source>
</reference>
<dbReference type="PaxDb" id="522772-Dacet_0033"/>
<organism evidence="7 8">
    <name type="scientific">Denitrovibrio acetiphilus (strain DSM 12809 / NBRC 114555 / N2460)</name>
    <dbReference type="NCBI Taxonomy" id="522772"/>
    <lineage>
        <taxon>Bacteria</taxon>
        <taxon>Pseudomonadati</taxon>
        <taxon>Deferribacterota</taxon>
        <taxon>Deferribacteres</taxon>
        <taxon>Deferribacterales</taxon>
        <taxon>Geovibrionaceae</taxon>
        <taxon>Denitrovibrio</taxon>
    </lineage>
</organism>
<evidence type="ECO:0000256" key="6">
    <source>
        <dbReference type="SAM" id="MobiDB-lite"/>
    </source>
</evidence>
<dbReference type="KEGG" id="dap:Dacet_0033"/>
<dbReference type="Gene3D" id="1.10.287.3980">
    <property type="match status" value="1"/>
</dbReference>
<evidence type="ECO:0000313" key="8">
    <source>
        <dbReference type="Proteomes" id="UP000002012"/>
    </source>
</evidence>
<dbReference type="eggNOG" id="COG0230">
    <property type="taxonomic scope" value="Bacteria"/>
</dbReference>
<dbReference type="AlphaFoldDB" id="D4H192"/>